<feature type="binding site" evidence="5">
    <location>
        <begin position="305"/>
        <end position="308"/>
    </location>
    <ligand>
        <name>substrate</name>
    </ligand>
</feature>
<dbReference type="InterPro" id="IPR029021">
    <property type="entry name" value="Prot-tyrosine_phosphatase-like"/>
</dbReference>
<dbReference type="GO" id="GO:0016020">
    <property type="term" value="C:membrane"/>
    <property type="evidence" value="ECO:0007669"/>
    <property type="project" value="TreeGrafter"/>
</dbReference>
<dbReference type="CDD" id="cd14507">
    <property type="entry name" value="PTP-MTM-like"/>
    <property type="match status" value="1"/>
</dbReference>
<feature type="domain" description="Myotubularin phosphatase" evidence="6">
    <location>
        <begin position="175"/>
        <end position="554"/>
    </location>
</feature>
<dbReference type="InterPro" id="IPR030564">
    <property type="entry name" value="Myotubularin"/>
</dbReference>
<dbReference type="GO" id="GO:0005737">
    <property type="term" value="C:cytoplasm"/>
    <property type="evidence" value="ECO:0007669"/>
    <property type="project" value="TreeGrafter"/>
</dbReference>
<evidence type="ECO:0000256" key="4">
    <source>
        <dbReference type="PIRSR" id="PIRSR630564-1"/>
    </source>
</evidence>
<dbReference type="GO" id="GO:0004438">
    <property type="term" value="F:phosphatidylinositol-3-phosphate phosphatase activity"/>
    <property type="evidence" value="ECO:0007669"/>
    <property type="project" value="TreeGrafter"/>
</dbReference>
<dbReference type="Pfam" id="PF06602">
    <property type="entry name" value="Myotub-related"/>
    <property type="match status" value="1"/>
</dbReference>
<dbReference type="SUPFAM" id="SSF50729">
    <property type="entry name" value="PH domain-like"/>
    <property type="match status" value="1"/>
</dbReference>
<sequence>MPNRTSYSEALSQDLFKTISSTPENSSFQYIDLPNSSTIVFKWLLPGEELKMEEQEVGYLSFYGKTHGRVFVTNYRLRFEEYEDSNSSAQGCSFDLTLGSISKVDKIGFSNVSRGEDSYGIEITCKDMRNVKFLHRPETHSRRALYDCLRKYAFPNSNKLPFFATLYKQQFNRDGWNLFNTEREFKRQKMPKDAWSISRINANYEFAPTYPSVLAIPTRVLNDSNADEILRTVGEFRSKQRIPVLSWIDHKTYAALVRSSQPLVGVTSRKSAKDEEYLESIINANPNADHLIILDARPSVNAKVNRAKGGGYEEYPRCELEFLDIQNIHVVRDSLKRLKEACFPKIDHKNFYKVLDETKWLNHIQTILDGSTRLVEETARNKNSVLIHCSDGWDRTAQITSLAMLQLDPYYRTIEGFAVLIEKEWCSFGHKFAHRIGHGEDKHGDGERSPIFVQFIDCVWQLFNQFTSSFEFNVKFLKTILDELYACRFGSFLYNSEKERRDLEVKKNTVSLWSYVLDNLEQFHNPTYDRNTSVEDFLNSPKQSGCIKLWTEYYCRYNPEVCLPESDLQEFTRSVTIERDNHSGNDIKETIRIRRNTFLNSMPHSSTINNNNATPKLDNMYVIGGSEQITRV</sequence>
<dbReference type="InterPro" id="IPR010569">
    <property type="entry name" value="Myotubularin-like_Pase_dom"/>
</dbReference>
<evidence type="ECO:0000256" key="1">
    <source>
        <dbReference type="ARBA" id="ARBA00007471"/>
    </source>
</evidence>
<gene>
    <name evidence="7" type="ORF">DdX_10506</name>
</gene>
<dbReference type="PROSITE" id="PS00383">
    <property type="entry name" value="TYR_PHOSPHATASE_1"/>
    <property type="match status" value="1"/>
</dbReference>
<dbReference type="InterPro" id="IPR004182">
    <property type="entry name" value="GRAM"/>
</dbReference>
<dbReference type="SUPFAM" id="SSF52799">
    <property type="entry name" value="(Phosphotyrosine protein) phosphatases II"/>
    <property type="match status" value="1"/>
</dbReference>
<evidence type="ECO:0000256" key="3">
    <source>
        <dbReference type="ARBA" id="ARBA00023098"/>
    </source>
</evidence>
<evidence type="ECO:0000259" key="6">
    <source>
        <dbReference type="PROSITE" id="PS51339"/>
    </source>
</evidence>
<organism evidence="7 8">
    <name type="scientific">Ditylenchus destructor</name>
    <dbReference type="NCBI Taxonomy" id="166010"/>
    <lineage>
        <taxon>Eukaryota</taxon>
        <taxon>Metazoa</taxon>
        <taxon>Ecdysozoa</taxon>
        <taxon>Nematoda</taxon>
        <taxon>Chromadorea</taxon>
        <taxon>Rhabditida</taxon>
        <taxon>Tylenchina</taxon>
        <taxon>Tylenchomorpha</taxon>
        <taxon>Sphaerularioidea</taxon>
        <taxon>Anguinidae</taxon>
        <taxon>Anguininae</taxon>
        <taxon>Ditylenchus</taxon>
    </lineage>
</organism>
<evidence type="ECO:0000256" key="5">
    <source>
        <dbReference type="PIRSR" id="PIRSR630564-2"/>
    </source>
</evidence>
<evidence type="ECO:0000256" key="2">
    <source>
        <dbReference type="ARBA" id="ARBA00012903"/>
    </source>
</evidence>
<dbReference type="InterPro" id="IPR011993">
    <property type="entry name" value="PH-like_dom_sf"/>
</dbReference>
<dbReference type="GO" id="GO:0052629">
    <property type="term" value="F:phosphatidylinositol-3,5-bisphosphate 3-phosphatase activity"/>
    <property type="evidence" value="ECO:0007669"/>
    <property type="project" value="UniProtKB-EC"/>
</dbReference>
<accession>A0AAD4MYN7</accession>
<keyword evidence="3" id="KW-0443">Lipid metabolism</keyword>
<keyword evidence="8" id="KW-1185">Reference proteome</keyword>
<dbReference type="PANTHER" id="PTHR10807:SF128">
    <property type="entry name" value="PHOSPHATIDYLINOSITOL-3,5-BISPHOSPHATE 3-PHOSPHATASE"/>
    <property type="match status" value="1"/>
</dbReference>
<dbReference type="Pfam" id="PF02893">
    <property type="entry name" value="GRAM"/>
    <property type="match status" value="1"/>
</dbReference>
<dbReference type="Proteomes" id="UP001201812">
    <property type="component" value="Unassembled WGS sequence"/>
</dbReference>
<dbReference type="PANTHER" id="PTHR10807">
    <property type="entry name" value="MYOTUBULARIN-RELATED"/>
    <property type="match status" value="1"/>
</dbReference>
<feature type="active site" description="Phosphocysteine intermediate" evidence="4">
    <location>
        <position position="389"/>
    </location>
</feature>
<dbReference type="EC" id="3.1.3.95" evidence="2"/>
<comment type="caution">
    <text evidence="7">The sequence shown here is derived from an EMBL/GenBank/DDBJ whole genome shotgun (WGS) entry which is preliminary data.</text>
</comment>
<feature type="binding site" evidence="5">
    <location>
        <begin position="389"/>
        <end position="395"/>
    </location>
    <ligand>
        <name>substrate</name>
    </ligand>
</feature>
<evidence type="ECO:0000313" key="8">
    <source>
        <dbReference type="Proteomes" id="UP001201812"/>
    </source>
</evidence>
<dbReference type="InterPro" id="IPR016130">
    <property type="entry name" value="Tyr_Pase_AS"/>
</dbReference>
<dbReference type="PROSITE" id="PS51339">
    <property type="entry name" value="PPASE_MYOTUBULARIN"/>
    <property type="match status" value="1"/>
</dbReference>
<dbReference type="EMBL" id="JAKKPZ010000024">
    <property type="protein sequence ID" value="KAI1710807.1"/>
    <property type="molecule type" value="Genomic_DNA"/>
</dbReference>
<dbReference type="GO" id="GO:0046856">
    <property type="term" value="P:phosphatidylinositol dephosphorylation"/>
    <property type="evidence" value="ECO:0007669"/>
    <property type="project" value="TreeGrafter"/>
</dbReference>
<feature type="binding site" evidence="5">
    <location>
        <begin position="327"/>
        <end position="328"/>
    </location>
    <ligand>
        <name>substrate</name>
    </ligand>
</feature>
<comment type="similarity">
    <text evidence="1">Belongs to the protein-tyrosine phosphatase family. Non-receptor class myotubularin subfamily.</text>
</comment>
<proteinExistence type="inferred from homology"/>
<evidence type="ECO:0000313" key="7">
    <source>
        <dbReference type="EMBL" id="KAI1710807.1"/>
    </source>
</evidence>
<dbReference type="AlphaFoldDB" id="A0AAD4MYN7"/>
<dbReference type="Gene3D" id="2.30.29.30">
    <property type="entry name" value="Pleckstrin-homology domain (PH domain)/Phosphotyrosine-binding domain (PTB)"/>
    <property type="match status" value="1"/>
</dbReference>
<protein>
    <recommendedName>
        <fullName evidence="2">phosphatidylinositol-3,5-bisphosphate 3-phosphatase</fullName>
        <ecNumber evidence="2">3.1.3.95</ecNumber>
    </recommendedName>
</protein>
<reference evidence="7" key="1">
    <citation type="submission" date="2022-01" db="EMBL/GenBank/DDBJ databases">
        <title>Genome Sequence Resource for Two Populations of Ditylenchus destructor, the Migratory Endoparasitic Phytonematode.</title>
        <authorList>
            <person name="Zhang H."/>
            <person name="Lin R."/>
            <person name="Xie B."/>
        </authorList>
    </citation>
    <scope>NUCLEOTIDE SEQUENCE</scope>
    <source>
        <strain evidence="7">BazhouSP</strain>
    </source>
</reference>
<name>A0AAD4MYN7_9BILA</name>